<evidence type="ECO:0000256" key="1">
    <source>
        <dbReference type="ARBA" id="ARBA00023186"/>
    </source>
</evidence>
<dbReference type="Pfam" id="PF00226">
    <property type="entry name" value="DnaJ"/>
    <property type="match status" value="1"/>
</dbReference>
<evidence type="ECO:0000313" key="4">
    <source>
        <dbReference type="EMBL" id="OAI02303.1"/>
    </source>
</evidence>
<dbReference type="EMBL" id="LUUH01000062">
    <property type="protein sequence ID" value="OAI02303.1"/>
    <property type="molecule type" value="Genomic_DNA"/>
</dbReference>
<proteinExistence type="predicted"/>
<accession>A0A177MAF2</accession>
<evidence type="ECO:0000256" key="2">
    <source>
        <dbReference type="SAM" id="Phobius"/>
    </source>
</evidence>
<dbReference type="Proteomes" id="UP000077763">
    <property type="component" value="Unassembled WGS sequence"/>
</dbReference>
<comment type="caution">
    <text evidence="4">The sequence shown here is derived from an EMBL/GenBank/DDBJ whole genome shotgun (WGS) entry which is preliminary data.</text>
</comment>
<keyword evidence="2" id="KW-0472">Membrane</keyword>
<evidence type="ECO:0000259" key="3">
    <source>
        <dbReference type="PROSITE" id="PS50076"/>
    </source>
</evidence>
<dbReference type="PRINTS" id="PR00625">
    <property type="entry name" value="JDOMAIN"/>
</dbReference>
<reference evidence="4 5" key="1">
    <citation type="submission" date="2016-03" db="EMBL/GenBank/DDBJ databases">
        <authorList>
            <person name="Ploux O."/>
        </authorList>
    </citation>
    <scope>NUCLEOTIDE SEQUENCE [LARGE SCALE GENOMIC DNA]</scope>
    <source>
        <strain evidence="4 5">R-45371</strain>
    </source>
</reference>
<dbReference type="AlphaFoldDB" id="A0A177MAF2"/>
<gene>
    <name evidence="4" type="ORF">A1353_16030</name>
</gene>
<dbReference type="RefSeq" id="WP_064037161.1">
    <property type="nucleotide sequence ID" value="NZ_LUUH01000062.1"/>
</dbReference>
<keyword evidence="2" id="KW-1133">Transmembrane helix</keyword>
<protein>
    <recommendedName>
        <fullName evidence="3">J domain-containing protein</fullName>
    </recommendedName>
</protein>
<dbReference type="SMART" id="SM00271">
    <property type="entry name" value="DnaJ"/>
    <property type="match status" value="1"/>
</dbReference>
<name>A0A177MAF2_METMH</name>
<evidence type="ECO:0000313" key="5">
    <source>
        <dbReference type="Proteomes" id="UP000077763"/>
    </source>
</evidence>
<dbReference type="InterPro" id="IPR036869">
    <property type="entry name" value="J_dom_sf"/>
</dbReference>
<feature type="transmembrane region" description="Helical" evidence="2">
    <location>
        <begin position="6"/>
        <end position="25"/>
    </location>
</feature>
<dbReference type="CDD" id="cd06257">
    <property type="entry name" value="DnaJ"/>
    <property type="match status" value="1"/>
</dbReference>
<dbReference type="PROSITE" id="PS50076">
    <property type="entry name" value="DNAJ_2"/>
    <property type="match status" value="1"/>
</dbReference>
<organism evidence="4 5">
    <name type="scientific">Methylomonas methanica</name>
    <dbReference type="NCBI Taxonomy" id="421"/>
    <lineage>
        <taxon>Bacteria</taxon>
        <taxon>Pseudomonadati</taxon>
        <taxon>Pseudomonadota</taxon>
        <taxon>Gammaproteobacteria</taxon>
        <taxon>Methylococcales</taxon>
        <taxon>Methylococcaceae</taxon>
        <taxon>Methylomonas</taxon>
    </lineage>
</organism>
<dbReference type="SUPFAM" id="SSF46565">
    <property type="entry name" value="Chaperone J-domain"/>
    <property type="match status" value="1"/>
</dbReference>
<dbReference type="InterPro" id="IPR001623">
    <property type="entry name" value="DnaJ_domain"/>
</dbReference>
<dbReference type="Gene3D" id="1.10.287.110">
    <property type="entry name" value="DnaJ domain"/>
    <property type="match status" value="1"/>
</dbReference>
<keyword evidence="1" id="KW-0143">Chaperone</keyword>
<keyword evidence="2" id="KW-0812">Transmembrane</keyword>
<sequence length="170" mass="19050">MMTHIGLLASIALNVMLLGFIVFSVRKARLKNQSRKKPIVKTASNLRTISCPSCAQHIKFTLPIDGNKARCRKCSAQFKLDIDDHRNVYITEIKLPEDDQSIKSLADCYLVLGLSADAIPLDIKAAYKKKISEYHPDRVGALGIKIKQIAEEETRQINIAYAMLQQHGMV</sequence>
<feature type="domain" description="J" evidence="3">
    <location>
        <begin position="107"/>
        <end position="169"/>
    </location>
</feature>